<feature type="coiled-coil region" evidence="1">
    <location>
        <begin position="300"/>
        <end position="471"/>
    </location>
</feature>
<evidence type="ECO:0000313" key="3">
    <source>
        <dbReference type="Proteomes" id="UP000230069"/>
    </source>
</evidence>
<feature type="coiled-coil region" evidence="1">
    <location>
        <begin position="80"/>
        <end position="107"/>
    </location>
</feature>
<dbReference type="PANTHER" id="PTHR34937:SF2">
    <property type="entry name" value="OS08G0559800 PROTEIN"/>
    <property type="match status" value="1"/>
</dbReference>
<dbReference type="FunCoup" id="A0A2G5E0T2">
    <property type="interactions" value="505"/>
</dbReference>
<dbReference type="Proteomes" id="UP000230069">
    <property type="component" value="Unassembled WGS sequence"/>
</dbReference>
<dbReference type="STRING" id="218851.A0A2G5E0T2"/>
<dbReference type="AlphaFoldDB" id="A0A2G5E0T2"/>
<feature type="coiled-coil region" evidence="1">
    <location>
        <begin position="141"/>
        <end position="243"/>
    </location>
</feature>
<organism evidence="2 3">
    <name type="scientific">Aquilegia coerulea</name>
    <name type="common">Rocky mountain columbine</name>
    <dbReference type="NCBI Taxonomy" id="218851"/>
    <lineage>
        <taxon>Eukaryota</taxon>
        <taxon>Viridiplantae</taxon>
        <taxon>Streptophyta</taxon>
        <taxon>Embryophyta</taxon>
        <taxon>Tracheophyta</taxon>
        <taxon>Spermatophyta</taxon>
        <taxon>Magnoliopsida</taxon>
        <taxon>Ranunculales</taxon>
        <taxon>Ranunculaceae</taxon>
        <taxon>Thalictroideae</taxon>
        <taxon>Aquilegia</taxon>
    </lineage>
</organism>
<dbReference type="PANTHER" id="PTHR34937">
    <property type="entry name" value="OS08G0559800 PROTEIN"/>
    <property type="match status" value="1"/>
</dbReference>
<keyword evidence="3" id="KW-1185">Reference proteome</keyword>
<keyword evidence="1" id="KW-0175">Coiled coil</keyword>
<proteinExistence type="predicted"/>
<reference evidence="2 3" key="1">
    <citation type="submission" date="2017-09" db="EMBL/GenBank/DDBJ databases">
        <title>WGS assembly of Aquilegia coerulea Goldsmith.</title>
        <authorList>
            <person name="Hodges S."/>
            <person name="Kramer E."/>
            <person name="Nordborg M."/>
            <person name="Tomkins J."/>
            <person name="Borevitz J."/>
            <person name="Derieg N."/>
            <person name="Yan J."/>
            <person name="Mihaltcheva S."/>
            <person name="Hayes R.D."/>
            <person name="Rokhsar D."/>
        </authorList>
    </citation>
    <scope>NUCLEOTIDE SEQUENCE [LARGE SCALE GENOMIC DNA]</scope>
    <source>
        <strain evidence="3">cv. Goldsmith</strain>
    </source>
</reference>
<protein>
    <submittedName>
        <fullName evidence="2">Uncharacterized protein</fullName>
    </submittedName>
</protein>
<name>A0A2G5E0T2_AQUCA</name>
<dbReference type="InParanoid" id="A0A2G5E0T2"/>
<evidence type="ECO:0000313" key="2">
    <source>
        <dbReference type="EMBL" id="PIA49369.1"/>
    </source>
</evidence>
<dbReference type="OrthoDB" id="1925974at2759"/>
<accession>A0A2G5E0T2</accession>
<sequence>MEIVSEDRIEEDVSNKKPNLFENSQVLKLQYDELLAKFEELRLRSVVMEDKLIDVKQQRDDVLKQNIDLVKSVEDISSERDVLQGKLQEFEISAKEREEELIKERDDEIKDKLEVVEENSKRIRVFSRSLNSIKECLLRAIEEIDEEKTEKNVEMDELNLDELDLVDEESKDFFMEISSVYKLVTKAGLRLKEYKEKRKKEKRELENSVVSLTEENRDINSLLRIALVEKEEVEKNLSRLKESGEQKKITILQFAERGLQKVGFGFIMGASSGDTVDDEVSTTAEKSESSECEEEVVSLVSTVEKIMKNLRVEIVQLKQSLEEYRSDNSELQILTKKQAKKIAECSAYISNLEERENRAAKNVEQLVTEITRLQEEVERWREACELEVEAGKHVIKEYEREARIFREQLGKAKASLDTLNTKLKLKEQLAAAAVAAQEAAQKSLQVADRRAAELNNRIEELTRQLEVSESRGERNLRRKVRHICWPWRTLKVNPGDPMGRNAKRMVPEMQGLLHYRI</sequence>
<dbReference type="EMBL" id="KZ305030">
    <property type="protein sequence ID" value="PIA49369.1"/>
    <property type="molecule type" value="Genomic_DNA"/>
</dbReference>
<dbReference type="InterPro" id="IPR040300">
    <property type="entry name" value="At3g49055-like"/>
</dbReference>
<evidence type="ECO:0000256" key="1">
    <source>
        <dbReference type="SAM" id="Coils"/>
    </source>
</evidence>
<gene>
    <name evidence="2" type="ORF">AQUCO_01300293v1</name>
</gene>